<gene>
    <name evidence="5" type="ORF">ABB28_09855</name>
</gene>
<comment type="function">
    <text evidence="4">NDH-1 shuttles electrons from NADH, via FMN and iron-sulfur (Fe-S) centers, to quinones in the respiratory chain. Couples the redox reaction to proton translocation (for every two electrons transferred, four hydrogen ions are translocated across the cytoplasmic membrane), and thus conserves the redox energy in a proton gradient.</text>
</comment>
<comment type="similarity">
    <text evidence="1 4">Belongs to the complex I subunit 6 family.</text>
</comment>
<keyword evidence="4" id="KW-1133">Transmembrane helix</keyword>
<dbReference type="PANTHER" id="PTHR33269">
    <property type="entry name" value="NADH-UBIQUINONE OXIDOREDUCTASE CHAIN 6"/>
    <property type="match status" value="1"/>
</dbReference>
<keyword evidence="4" id="KW-0812">Transmembrane</keyword>
<evidence type="ECO:0000313" key="5">
    <source>
        <dbReference type="EMBL" id="KRG73646.1"/>
    </source>
</evidence>
<dbReference type="Proteomes" id="UP000051386">
    <property type="component" value="Unassembled WGS sequence"/>
</dbReference>
<feature type="transmembrane region" description="Helical" evidence="4">
    <location>
        <begin position="146"/>
        <end position="169"/>
    </location>
</feature>
<dbReference type="PATRIC" id="fig|517011.3.peg.1680"/>
<evidence type="ECO:0000256" key="2">
    <source>
        <dbReference type="ARBA" id="ARBA00019907"/>
    </source>
</evidence>
<organism evidence="5 6">
    <name type="scientific">Stenotrophomonas chelatiphaga</name>
    <dbReference type="NCBI Taxonomy" id="517011"/>
    <lineage>
        <taxon>Bacteria</taxon>
        <taxon>Pseudomonadati</taxon>
        <taxon>Pseudomonadota</taxon>
        <taxon>Gammaproteobacteria</taxon>
        <taxon>Lysobacterales</taxon>
        <taxon>Lysobacteraceae</taxon>
        <taxon>Stenotrophomonas</taxon>
    </lineage>
</organism>
<keyword evidence="4" id="KW-1003">Cell membrane</keyword>
<dbReference type="InterPro" id="IPR001457">
    <property type="entry name" value="NADH_UbQ/plastoQ_OxRdtase_su6"/>
</dbReference>
<accession>A0A0R0D632</accession>
<keyword evidence="5" id="KW-0830">Ubiquinone</keyword>
<dbReference type="PANTHER" id="PTHR33269:SF17">
    <property type="entry name" value="NADH-UBIQUINONE OXIDOREDUCTASE CHAIN 6"/>
    <property type="match status" value="1"/>
</dbReference>
<dbReference type="RefSeq" id="WP_057508455.1">
    <property type="nucleotide sequence ID" value="NZ_DAMBRS010000009.1"/>
</dbReference>
<dbReference type="GO" id="GO:0005886">
    <property type="term" value="C:plasma membrane"/>
    <property type="evidence" value="ECO:0007669"/>
    <property type="project" value="UniProtKB-SubCell"/>
</dbReference>
<keyword evidence="4" id="KW-0874">Quinone</keyword>
<keyword evidence="4" id="KW-0520">NAD</keyword>
<dbReference type="AlphaFoldDB" id="A0A0R0D632"/>
<comment type="caution">
    <text evidence="5">The sequence shown here is derived from an EMBL/GenBank/DDBJ whole genome shotgun (WGS) entry which is preliminary data.</text>
</comment>
<dbReference type="Pfam" id="PF00499">
    <property type="entry name" value="Oxidored_q3"/>
    <property type="match status" value="1"/>
</dbReference>
<feature type="transmembrane region" description="Helical" evidence="4">
    <location>
        <begin position="31"/>
        <end position="49"/>
    </location>
</feature>
<sequence>MDWVNIAFWVFAIAAGVSAAAVISARSPVNAVLCLVLTFFSVACIWILVGAEFLGVALVLVYVGAVMVLFLFVVMMLDIDTDNLREGWVRYLPVGLVVAVVMLVQIVTLIGVRGRAVNPFPADNAAALAADTSNITWLARSLFTEYLLPFEFAAVILTVAVVAAVMLTLRHRTGLKTQNPGEQTMVKSRDRLTVVKMNAEQPFVHSNTKAAVDVPAAGEETKP</sequence>
<feature type="transmembrane region" description="Helical" evidence="4">
    <location>
        <begin position="55"/>
        <end position="79"/>
    </location>
</feature>
<reference evidence="5 6" key="1">
    <citation type="submission" date="2015-05" db="EMBL/GenBank/DDBJ databases">
        <title>Genome sequencing and analysis of members of genus Stenotrophomonas.</title>
        <authorList>
            <person name="Patil P.P."/>
            <person name="Midha S."/>
            <person name="Patil P.B."/>
        </authorList>
    </citation>
    <scope>NUCLEOTIDE SEQUENCE [LARGE SCALE GENOMIC DNA]</scope>
    <source>
        <strain evidence="5 6">DSM 21508</strain>
    </source>
</reference>
<comment type="subcellular location">
    <subcellularLocation>
        <location evidence="4">Cell membrane</location>
        <topology evidence="4">Multi-pass membrane protein</topology>
    </subcellularLocation>
</comment>
<comment type="catalytic activity">
    <reaction evidence="4">
        <text>a quinone + NADH + 5 H(+)(in) = a quinol + NAD(+) + 4 H(+)(out)</text>
        <dbReference type="Rhea" id="RHEA:57888"/>
        <dbReference type="ChEBI" id="CHEBI:15378"/>
        <dbReference type="ChEBI" id="CHEBI:24646"/>
        <dbReference type="ChEBI" id="CHEBI:57540"/>
        <dbReference type="ChEBI" id="CHEBI:57945"/>
        <dbReference type="ChEBI" id="CHEBI:132124"/>
    </reaction>
</comment>
<dbReference type="Gene3D" id="1.20.120.1200">
    <property type="entry name" value="NADH-ubiquinone/plastoquinone oxidoreductase chain 6, subunit NuoJ"/>
    <property type="match status" value="1"/>
</dbReference>
<dbReference type="EMBL" id="LDJK01000041">
    <property type="protein sequence ID" value="KRG73646.1"/>
    <property type="molecule type" value="Genomic_DNA"/>
</dbReference>
<feature type="transmembrane region" description="Helical" evidence="4">
    <location>
        <begin position="91"/>
        <end position="112"/>
    </location>
</feature>
<dbReference type="GO" id="GO:0008137">
    <property type="term" value="F:NADH dehydrogenase (ubiquinone) activity"/>
    <property type="evidence" value="ECO:0007669"/>
    <property type="project" value="UniProtKB-UniRule"/>
</dbReference>
<dbReference type="InterPro" id="IPR042106">
    <property type="entry name" value="Nuo/plastoQ_OxRdtase_6_NuoJ"/>
</dbReference>
<name>A0A0R0D632_9GAMM</name>
<evidence type="ECO:0000256" key="1">
    <source>
        <dbReference type="ARBA" id="ARBA00005698"/>
    </source>
</evidence>
<evidence type="ECO:0000256" key="3">
    <source>
        <dbReference type="ARBA" id="ARBA00025811"/>
    </source>
</evidence>
<keyword evidence="4" id="KW-0472">Membrane</keyword>
<protein>
    <recommendedName>
        <fullName evidence="2 4">NADH-quinone oxidoreductase subunit J</fullName>
        <ecNumber evidence="4">7.1.1.-</ecNumber>
    </recommendedName>
</protein>
<dbReference type="NCBIfam" id="NF005164">
    <property type="entry name" value="PRK06638.1-4"/>
    <property type="match status" value="1"/>
</dbReference>
<evidence type="ECO:0000313" key="6">
    <source>
        <dbReference type="Proteomes" id="UP000051386"/>
    </source>
</evidence>
<keyword evidence="6" id="KW-1185">Reference proteome</keyword>
<comment type="subunit">
    <text evidence="3">Composed of 13 different subunits. Subunits NuoA, H, J, K, L, M, N constitute the membrane sector of the complex.</text>
</comment>
<dbReference type="GO" id="GO:0048038">
    <property type="term" value="F:quinone binding"/>
    <property type="evidence" value="ECO:0007669"/>
    <property type="project" value="UniProtKB-UniRule"/>
</dbReference>
<dbReference type="EC" id="7.1.1.-" evidence="4"/>
<proteinExistence type="inferred from homology"/>
<evidence type="ECO:0000256" key="4">
    <source>
        <dbReference type="RuleBase" id="RU004429"/>
    </source>
</evidence>
<feature type="transmembrane region" description="Helical" evidence="4">
    <location>
        <begin position="6"/>
        <end position="24"/>
    </location>
</feature>